<dbReference type="HOGENOM" id="CLU_1831576_0_0_10"/>
<reference evidence="2 3" key="1">
    <citation type="submission" date="2008-06" db="EMBL/GenBank/DDBJ databases">
        <title>Complete sequence of Chloroherpeton thalassium ATCC 35110.</title>
        <authorList>
            <consortium name="US DOE Joint Genome Institute"/>
            <person name="Lucas S."/>
            <person name="Copeland A."/>
            <person name="Lapidus A."/>
            <person name="Glavina del Rio T."/>
            <person name="Dalin E."/>
            <person name="Tice H."/>
            <person name="Bruce D."/>
            <person name="Goodwin L."/>
            <person name="Pitluck S."/>
            <person name="Schmutz J."/>
            <person name="Larimer F."/>
            <person name="Land M."/>
            <person name="Hauser L."/>
            <person name="Kyrpides N."/>
            <person name="Mikhailova N."/>
            <person name="Liu Z."/>
            <person name="Li T."/>
            <person name="Zhao F."/>
            <person name="Overmann J."/>
            <person name="Bryant D.A."/>
            <person name="Richardson P."/>
        </authorList>
    </citation>
    <scope>NUCLEOTIDE SEQUENCE [LARGE SCALE GENOMIC DNA]</scope>
    <source>
        <strain evidence="3">ATCC 35110 / GB-78</strain>
    </source>
</reference>
<evidence type="ECO:0000256" key="1">
    <source>
        <dbReference type="SAM" id="Phobius"/>
    </source>
</evidence>
<evidence type="ECO:0000313" key="2">
    <source>
        <dbReference type="EMBL" id="ACF12517.1"/>
    </source>
</evidence>
<proteinExistence type="predicted"/>
<dbReference type="AlphaFoldDB" id="B3QSC6"/>
<dbReference type="KEGG" id="cts:Ctha_0045"/>
<organism evidence="2 3">
    <name type="scientific">Chloroherpeton thalassium (strain ATCC 35110 / GB-78)</name>
    <dbReference type="NCBI Taxonomy" id="517418"/>
    <lineage>
        <taxon>Bacteria</taxon>
        <taxon>Pseudomonadati</taxon>
        <taxon>Chlorobiota</taxon>
        <taxon>Chlorobiia</taxon>
        <taxon>Chlorobiales</taxon>
        <taxon>Chloroherpetonaceae</taxon>
        <taxon>Chloroherpeton</taxon>
    </lineage>
</organism>
<dbReference type="STRING" id="517418.Ctha_0045"/>
<dbReference type="EMBL" id="CP001100">
    <property type="protein sequence ID" value="ACF12517.1"/>
    <property type="molecule type" value="Genomic_DNA"/>
</dbReference>
<accession>B3QSC6</accession>
<gene>
    <name evidence="2" type="ordered locus">Ctha_0045</name>
</gene>
<protein>
    <recommendedName>
        <fullName evidence="4">DUF2946 domain-containing protein</fullName>
    </recommendedName>
</protein>
<sequence length="140" mass="15648">MQQAAYIKKQTHKILGASPAMTVGVLFLFVSLLSFSAFHFHPLQGRHSTCAFSFNDEHGNGQNDKPENHCPICQFKAALSQTTVPALFALEAPLNISYSIYCEFESSVFSLRRIRPRLRAPPTPFRLHISSASLLIRKDA</sequence>
<dbReference type="Proteomes" id="UP000001208">
    <property type="component" value="Chromosome"/>
</dbReference>
<keyword evidence="1" id="KW-1133">Transmembrane helix</keyword>
<keyword evidence="3" id="KW-1185">Reference proteome</keyword>
<dbReference type="RefSeq" id="WP_012498601.1">
    <property type="nucleotide sequence ID" value="NC_011026.1"/>
</dbReference>
<evidence type="ECO:0008006" key="4">
    <source>
        <dbReference type="Google" id="ProtNLM"/>
    </source>
</evidence>
<keyword evidence="1" id="KW-0472">Membrane</keyword>
<feature type="transmembrane region" description="Helical" evidence="1">
    <location>
        <begin position="20"/>
        <end position="40"/>
    </location>
</feature>
<keyword evidence="1" id="KW-0812">Transmembrane</keyword>
<name>B3QSC6_CHLT3</name>
<evidence type="ECO:0000313" key="3">
    <source>
        <dbReference type="Proteomes" id="UP000001208"/>
    </source>
</evidence>